<dbReference type="Gene3D" id="3.40.50.300">
    <property type="entry name" value="P-loop containing nucleotide triphosphate hydrolases"/>
    <property type="match status" value="2"/>
</dbReference>
<proteinExistence type="predicted"/>
<evidence type="ECO:0000256" key="5">
    <source>
        <dbReference type="ARBA" id="ARBA00022840"/>
    </source>
</evidence>
<accession>D6WK74</accession>
<dbReference type="InterPro" id="IPR050173">
    <property type="entry name" value="ABC_transporter_C-like"/>
</dbReference>
<dbReference type="GO" id="GO:0005886">
    <property type="term" value="C:plasma membrane"/>
    <property type="evidence" value="ECO:0000318"/>
    <property type="project" value="GO_Central"/>
</dbReference>
<evidence type="ECO:0000313" key="13">
    <source>
        <dbReference type="Proteomes" id="UP000007266"/>
    </source>
</evidence>
<dbReference type="Proteomes" id="UP000007266">
    <property type="component" value="Linkage group 5"/>
</dbReference>
<dbReference type="FunFam" id="3.40.50.300:FF:000163">
    <property type="entry name" value="Multidrug resistance-associated protein member 4"/>
    <property type="match status" value="1"/>
</dbReference>
<dbReference type="Gene3D" id="1.20.1560.10">
    <property type="entry name" value="ABC transporter type 1, transmembrane domain"/>
    <property type="match status" value="2"/>
</dbReference>
<keyword evidence="6 9" id="KW-1133">Transmembrane helix</keyword>
<dbReference type="Pfam" id="PF00005">
    <property type="entry name" value="ABC_tran"/>
    <property type="match status" value="2"/>
</dbReference>
<feature type="transmembrane region" description="Helical" evidence="9">
    <location>
        <begin position="820"/>
        <end position="842"/>
    </location>
</feature>
<feature type="transmembrane region" description="Helical" evidence="9">
    <location>
        <begin position="637"/>
        <end position="659"/>
    </location>
</feature>
<evidence type="ECO:0000256" key="9">
    <source>
        <dbReference type="SAM" id="Phobius"/>
    </source>
</evidence>
<dbReference type="InterPro" id="IPR044726">
    <property type="entry name" value="ABCC_6TM_D2"/>
</dbReference>
<evidence type="ECO:0000259" key="10">
    <source>
        <dbReference type="PROSITE" id="PS50893"/>
    </source>
</evidence>
<dbReference type="InterPro" id="IPR017871">
    <property type="entry name" value="ABC_transporter-like_CS"/>
</dbReference>
<sequence>MAVHAFLNLFIRIVKPVALGKLMGYYSLNETKSSTDYSVIYATVIIVATFADAILFTLYMMQYLSVALKVKVACTALIFRKNLQLRNGEASVGHIVNLLSNDLGQLTNFWRYCHSVWASPLQAAIVLYLIYLMSGPTALVGVGFVIIIIPLQLSISKIAAAFKLKSALKTDERIRHMNEVISGIQVIKVYTWEQPFIKLIQLIRRQEMRLIKIVNYVEALLTSFSYFVNRTAVFFCILTYVLTGNTPNAEYVYVVFSFYAILMSTLSMALPIAVSDILKTNVSVKRIENFLNLEEIQRKTEPLNQIGIKIENATAKWSKDSQDNTTLQDISFNAFPQQTVAIVGSVGSGKSSLLQLCLGEISLLDGSVQIGGKISYANQESWLFGGTVKDNILFGQPMAPDRYDEVIRICALVDDLSHFPHGDNSIVGERGILLSGGQKARINLARALYREADIYLLDDPLSAVDAKVGKQIFNNCINGYLKNKCTVLVTHQIQYLTLVDTIYLLSEGRIISSGSYKDLQESLTDFGRFLVNSDENEEHDENLEQKSVNKDCRKENENEESRASGKVARKVYTTYLRSLGSCCTVFIVFVMCILTESCATGADYFSTFWVNLEQKRVMPNVTMTTIESLFLTKETCIYFYSSLIGVLIILTAVRTLSFIKSCVNASIRLHDKMFAKIINASMNFFYRNSSGRVLNRFSKDIGNVDQELPIVLMYAVEMTLEVCASVIAICVINPVTLLPTLVIFVIMYFIRKVYLASSLSIKRMEATRNSPIFAHLSESARGLTTIRALEANRIVEAEFNNLQNAHTSVHYMNICANRAFAIWLDSTCILYLLIVTVFALMWETYGGNVGFILTRAMGLTGLFQWAIRMWSVLEMQMSSVERVVEYTQIEQENDNKKKIPSSLWPDSGKIEFQSVYMQYSTHSPYILKKLNFLVKPREKIGIVGRTGAGKSSLIPVLFRLVNFEGHVFIDDVDTKEISLSSLRSKISIIPQDPVLFAGSVRKNLDPFDRYTDSEIWDVLEEVQLKDFVSSLPSGIFSELSEGGSNFSVGQKQLICLARALLRRNKILILDEATANVDPQTDELLQKTIRKNFEDCTVLTIAHRLHTIMDSDRVMVMDGGIVTEFDHPDLLLKNEGVFYTLVMETGKSLGKKLN</sequence>
<dbReference type="InParanoid" id="D6WK74"/>
<evidence type="ECO:0000313" key="12">
    <source>
        <dbReference type="EMBL" id="EFA03946.2"/>
    </source>
</evidence>
<evidence type="ECO:0000256" key="1">
    <source>
        <dbReference type="ARBA" id="ARBA00004141"/>
    </source>
</evidence>
<dbReference type="eggNOG" id="KOG0054">
    <property type="taxonomic scope" value="Eukaryota"/>
</dbReference>
<name>D6WK74_TRICA</name>
<feature type="transmembrane region" description="Helical" evidence="9">
    <location>
        <begin position="848"/>
        <end position="867"/>
    </location>
</feature>
<dbReference type="InterPro" id="IPR027417">
    <property type="entry name" value="P-loop_NTPase"/>
</dbReference>
<dbReference type="SUPFAM" id="SSF90123">
    <property type="entry name" value="ABC transporter transmembrane region"/>
    <property type="match status" value="2"/>
</dbReference>
<reference evidence="12 13" key="2">
    <citation type="journal article" date="2010" name="Nucleic Acids Res.">
        <title>BeetleBase in 2010: revisions to provide comprehensive genomic information for Tribolium castaneum.</title>
        <authorList>
            <person name="Kim H.S."/>
            <person name="Murphy T."/>
            <person name="Xia J."/>
            <person name="Caragea D."/>
            <person name="Park Y."/>
            <person name="Beeman R.W."/>
            <person name="Lorenzen M.D."/>
            <person name="Butcher S."/>
            <person name="Manak J.R."/>
            <person name="Brown S.J."/>
        </authorList>
    </citation>
    <scope>GENOME REANNOTATION</scope>
    <source>
        <strain evidence="12 13">Georgia GA2</strain>
    </source>
</reference>
<dbReference type="PROSITE" id="PS50929">
    <property type="entry name" value="ABC_TM1F"/>
    <property type="match status" value="2"/>
</dbReference>
<dbReference type="PANTHER" id="PTHR24223">
    <property type="entry name" value="ATP-BINDING CASSETTE SUB-FAMILY C"/>
    <property type="match status" value="1"/>
</dbReference>
<dbReference type="CDD" id="cd03250">
    <property type="entry name" value="ABCC_MRP_domain1"/>
    <property type="match status" value="1"/>
</dbReference>
<dbReference type="PROSITE" id="PS50893">
    <property type="entry name" value="ABC_TRANSPORTER_2"/>
    <property type="match status" value="2"/>
</dbReference>
<feature type="region of interest" description="Disordered" evidence="8">
    <location>
        <begin position="536"/>
        <end position="559"/>
    </location>
</feature>
<dbReference type="InterPro" id="IPR011527">
    <property type="entry name" value="ABC1_TM_dom"/>
</dbReference>
<reference evidence="12 13" key="1">
    <citation type="journal article" date="2008" name="Nature">
        <title>The genome of the model beetle and pest Tribolium castaneum.</title>
        <authorList>
            <consortium name="Tribolium Genome Sequencing Consortium"/>
            <person name="Richards S."/>
            <person name="Gibbs R.A."/>
            <person name="Weinstock G.M."/>
            <person name="Brown S.J."/>
            <person name="Denell R."/>
            <person name="Beeman R.W."/>
            <person name="Gibbs R."/>
            <person name="Beeman R.W."/>
            <person name="Brown S.J."/>
            <person name="Bucher G."/>
            <person name="Friedrich M."/>
            <person name="Grimmelikhuijzen C.J."/>
            <person name="Klingler M."/>
            <person name="Lorenzen M."/>
            <person name="Richards S."/>
            <person name="Roth S."/>
            <person name="Schroder R."/>
            <person name="Tautz D."/>
            <person name="Zdobnov E.M."/>
            <person name="Muzny D."/>
            <person name="Gibbs R.A."/>
            <person name="Weinstock G.M."/>
            <person name="Attaway T."/>
            <person name="Bell S."/>
            <person name="Buhay C.J."/>
            <person name="Chandrabose M.N."/>
            <person name="Chavez D."/>
            <person name="Clerk-Blankenburg K.P."/>
            <person name="Cree A."/>
            <person name="Dao M."/>
            <person name="Davis C."/>
            <person name="Chacko J."/>
            <person name="Dinh H."/>
            <person name="Dugan-Rocha S."/>
            <person name="Fowler G."/>
            <person name="Garner T.T."/>
            <person name="Garnes J."/>
            <person name="Gnirke A."/>
            <person name="Hawes A."/>
            <person name="Hernandez J."/>
            <person name="Hines S."/>
            <person name="Holder M."/>
            <person name="Hume J."/>
            <person name="Jhangiani S.N."/>
            <person name="Joshi V."/>
            <person name="Khan Z.M."/>
            <person name="Jackson L."/>
            <person name="Kovar C."/>
            <person name="Kowis A."/>
            <person name="Lee S."/>
            <person name="Lewis L.R."/>
            <person name="Margolis J."/>
            <person name="Morgan M."/>
            <person name="Nazareth L.V."/>
            <person name="Nguyen N."/>
            <person name="Okwuonu G."/>
            <person name="Parker D."/>
            <person name="Richards S."/>
            <person name="Ruiz S.J."/>
            <person name="Santibanez J."/>
            <person name="Savard J."/>
            <person name="Scherer S.E."/>
            <person name="Schneider B."/>
            <person name="Sodergren E."/>
            <person name="Tautz D."/>
            <person name="Vattahil S."/>
            <person name="Villasana D."/>
            <person name="White C.S."/>
            <person name="Wright R."/>
            <person name="Park Y."/>
            <person name="Beeman R.W."/>
            <person name="Lord J."/>
            <person name="Oppert B."/>
            <person name="Lorenzen M."/>
            <person name="Brown S."/>
            <person name="Wang L."/>
            <person name="Savard J."/>
            <person name="Tautz D."/>
            <person name="Richards S."/>
            <person name="Weinstock G."/>
            <person name="Gibbs R.A."/>
            <person name="Liu Y."/>
            <person name="Worley K."/>
            <person name="Weinstock G."/>
            <person name="Elsik C.G."/>
            <person name="Reese J.T."/>
            <person name="Elhaik E."/>
            <person name="Landan G."/>
            <person name="Graur D."/>
            <person name="Arensburger P."/>
            <person name="Atkinson P."/>
            <person name="Beeman R.W."/>
            <person name="Beidler J."/>
            <person name="Brown S.J."/>
            <person name="Demuth J.P."/>
            <person name="Drury D.W."/>
            <person name="Du Y.Z."/>
            <person name="Fujiwara H."/>
            <person name="Lorenzen M."/>
            <person name="Maselli V."/>
            <person name="Osanai M."/>
            <person name="Park Y."/>
            <person name="Robertson H.M."/>
            <person name="Tu Z."/>
            <person name="Wang J.J."/>
            <person name="Wang S."/>
            <person name="Richards S."/>
            <person name="Song H."/>
            <person name="Zhang L."/>
            <person name="Sodergren E."/>
            <person name="Werner D."/>
            <person name="Stanke M."/>
            <person name="Morgenstern B."/>
            <person name="Solovyev V."/>
            <person name="Kosarev P."/>
            <person name="Brown G."/>
            <person name="Chen H.C."/>
            <person name="Ermolaeva O."/>
            <person name="Hlavina W."/>
            <person name="Kapustin Y."/>
            <person name="Kiryutin B."/>
            <person name="Kitts P."/>
            <person name="Maglott D."/>
            <person name="Pruitt K."/>
            <person name="Sapojnikov V."/>
            <person name="Souvorov A."/>
            <person name="Mackey A.J."/>
            <person name="Waterhouse R.M."/>
            <person name="Wyder S."/>
            <person name="Zdobnov E.M."/>
            <person name="Zdobnov E.M."/>
            <person name="Wyder S."/>
            <person name="Kriventseva E.V."/>
            <person name="Kadowaki T."/>
            <person name="Bork P."/>
            <person name="Aranda M."/>
            <person name="Bao R."/>
            <person name="Beermann A."/>
            <person name="Berns N."/>
            <person name="Bolognesi R."/>
            <person name="Bonneton F."/>
            <person name="Bopp D."/>
            <person name="Brown S.J."/>
            <person name="Bucher G."/>
            <person name="Butts T."/>
            <person name="Chaumot A."/>
            <person name="Denell R.E."/>
            <person name="Ferrier D.E."/>
            <person name="Friedrich M."/>
            <person name="Gordon C.M."/>
            <person name="Jindra M."/>
            <person name="Klingler M."/>
            <person name="Lan Q."/>
            <person name="Lattorff H.M."/>
            <person name="Laudet V."/>
            <person name="von Levetsow C."/>
            <person name="Liu Z."/>
            <person name="Lutz R."/>
            <person name="Lynch J.A."/>
            <person name="da Fonseca R.N."/>
            <person name="Posnien N."/>
            <person name="Reuter R."/>
            <person name="Roth S."/>
            <person name="Savard J."/>
            <person name="Schinko J.B."/>
            <person name="Schmitt C."/>
            <person name="Schoppmeier M."/>
            <person name="Schroder R."/>
            <person name="Shippy T.D."/>
            <person name="Simonnet F."/>
            <person name="Marques-Souza H."/>
            <person name="Tautz D."/>
            <person name="Tomoyasu Y."/>
            <person name="Trauner J."/>
            <person name="Van der Zee M."/>
            <person name="Vervoort M."/>
            <person name="Wittkopp N."/>
            <person name="Wimmer E.A."/>
            <person name="Yang X."/>
            <person name="Jones A.K."/>
            <person name="Sattelle D.B."/>
            <person name="Ebert P.R."/>
            <person name="Nelson D."/>
            <person name="Scott J.G."/>
            <person name="Beeman R.W."/>
            <person name="Muthukrishnan S."/>
            <person name="Kramer K.J."/>
            <person name="Arakane Y."/>
            <person name="Beeman R.W."/>
            <person name="Zhu Q."/>
            <person name="Hogenkamp D."/>
            <person name="Dixit R."/>
            <person name="Oppert B."/>
            <person name="Jiang H."/>
            <person name="Zou Z."/>
            <person name="Marshall J."/>
            <person name="Elpidina E."/>
            <person name="Vinokurov K."/>
            <person name="Oppert C."/>
            <person name="Zou Z."/>
            <person name="Evans J."/>
            <person name="Lu Z."/>
            <person name="Zhao P."/>
            <person name="Sumathipala N."/>
            <person name="Altincicek B."/>
            <person name="Vilcinskas A."/>
            <person name="Williams M."/>
            <person name="Hultmark D."/>
            <person name="Hetru C."/>
            <person name="Jiang H."/>
            <person name="Grimmelikhuijzen C.J."/>
            <person name="Hauser F."/>
            <person name="Cazzamali G."/>
            <person name="Williamson M."/>
            <person name="Park Y."/>
            <person name="Li B."/>
            <person name="Tanaka Y."/>
            <person name="Predel R."/>
            <person name="Neupert S."/>
            <person name="Schachtner J."/>
            <person name="Verleyen P."/>
            <person name="Raible F."/>
            <person name="Bork P."/>
            <person name="Friedrich M."/>
            <person name="Walden K.K."/>
            <person name="Robertson H.M."/>
            <person name="Angeli S."/>
            <person name="Foret S."/>
            <person name="Bucher G."/>
            <person name="Schuetz S."/>
            <person name="Maleszka R."/>
            <person name="Wimmer E.A."/>
            <person name="Beeman R.W."/>
            <person name="Lorenzen M."/>
            <person name="Tomoyasu Y."/>
            <person name="Miller S.C."/>
            <person name="Grossmann D."/>
            <person name="Bucher G."/>
        </authorList>
    </citation>
    <scope>NUCLEOTIDE SEQUENCE [LARGE SCALE GENOMIC DNA]</scope>
    <source>
        <strain evidence="12 13">Georgia GA2</strain>
    </source>
</reference>
<dbReference type="GO" id="GO:0055085">
    <property type="term" value="P:transmembrane transport"/>
    <property type="evidence" value="ECO:0000318"/>
    <property type="project" value="GO_Central"/>
</dbReference>
<dbReference type="Pfam" id="PF00664">
    <property type="entry name" value="ABC_membrane"/>
    <property type="match status" value="2"/>
</dbReference>
<feature type="transmembrane region" description="Helical" evidence="9">
    <location>
        <begin position="213"/>
        <end position="241"/>
    </location>
</feature>
<feature type="domain" description="ABC transmembrane type-1" evidence="11">
    <location>
        <begin position="5"/>
        <end position="279"/>
    </location>
</feature>
<feature type="transmembrane region" description="Helical" evidence="9">
    <location>
        <begin position="253"/>
        <end position="278"/>
    </location>
</feature>
<evidence type="ECO:0000256" key="2">
    <source>
        <dbReference type="ARBA" id="ARBA00022448"/>
    </source>
</evidence>
<organism evidence="12 13">
    <name type="scientific">Tribolium castaneum</name>
    <name type="common">Red flour beetle</name>
    <dbReference type="NCBI Taxonomy" id="7070"/>
    <lineage>
        <taxon>Eukaryota</taxon>
        <taxon>Metazoa</taxon>
        <taxon>Ecdysozoa</taxon>
        <taxon>Arthropoda</taxon>
        <taxon>Hexapoda</taxon>
        <taxon>Insecta</taxon>
        <taxon>Pterygota</taxon>
        <taxon>Neoptera</taxon>
        <taxon>Endopterygota</taxon>
        <taxon>Coleoptera</taxon>
        <taxon>Polyphaga</taxon>
        <taxon>Cucujiformia</taxon>
        <taxon>Tenebrionidae</taxon>
        <taxon>Tenebrionidae incertae sedis</taxon>
        <taxon>Tribolium</taxon>
    </lineage>
</organism>
<evidence type="ECO:0000256" key="3">
    <source>
        <dbReference type="ARBA" id="ARBA00022692"/>
    </source>
</evidence>
<keyword evidence="13" id="KW-1185">Reference proteome</keyword>
<keyword evidence="7 9" id="KW-0472">Membrane</keyword>
<evidence type="ECO:0000259" key="11">
    <source>
        <dbReference type="PROSITE" id="PS50929"/>
    </source>
</evidence>
<dbReference type="SMART" id="SM00382">
    <property type="entry name" value="AAA"/>
    <property type="match status" value="2"/>
</dbReference>
<dbReference type="SUPFAM" id="SSF52540">
    <property type="entry name" value="P-loop containing nucleoside triphosphate hydrolases"/>
    <property type="match status" value="2"/>
</dbReference>
<protein>
    <submittedName>
        <fullName evidence="12">Putative multidrug resistance-associated protein lethal(2)03659-like Protein</fullName>
    </submittedName>
</protein>
<feature type="transmembrane region" description="Helical" evidence="9">
    <location>
        <begin position="39"/>
        <end position="61"/>
    </location>
</feature>
<dbReference type="GO" id="GO:0140359">
    <property type="term" value="F:ABC-type transporter activity"/>
    <property type="evidence" value="ECO:0000318"/>
    <property type="project" value="GO_Central"/>
</dbReference>
<dbReference type="GO" id="GO:0016887">
    <property type="term" value="F:ATP hydrolysis activity"/>
    <property type="evidence" value="ECO:0007669"/>
    <property type="project" value="InterPro"/>
</dbReference>
<dbReference type="GO" id="GO:0005524">
    <property type="term" value="F:ATP binding"/>
    <property type="evidence" value="ECO:0007669"/>
    <property type="project" value="UniProtKB-KW"/>
</dbReference>
<dbReference type="InterPro" id="IPR003439">
    <property type="entry name" value="ABC_transporter-like_ATP-bd"/>
</dbReference>
<keyword evidence="2" id="KW-0813">Transport</keyword>
<dbReference type="HOGENOM" id="CLU_000604_27_1_1"/>
<feature type="compositionally biased region" description="Basic and acidic residues" evidence="8">
    <location>
        <begin position="542"/>
        <end position="559"/>
    </location>
</feature>
<feature type="domain" description="ABC transporter" evidence="10">
    <location>
        <begin position="910"/>
        <end position="1143"/>
    </location>
</feature>
<dbReference type="PROSITE" id="PS00211">
    <property type="entry name" value="ABC_TRANSPORTER_1"/>
    <property type="match status" value="2"/>
</dbReference>
<dbReference type="AlphaFoldDB" id="D6WK74"/>
<dbReference type="FunFam" id="3.40.50.300:FF:000482">
    <property type="entry name" value="Multidrug resistance-associated protein member 4"/>
    <property type="match status" value="1"/>
</dbReference>
<dbReference type="FunFam" id="1.20.1560.10:FF:000026">
    <property type="entry name" value="Multidrug resistance-associated protein lethal(2)03659"/>
    <property type="match status" value="1"/>
</dbReference>
<keyword evidence="3 9" id="KW-0812">Transmembrane</keyword>
<dbReference type="InterPro" id="IPR044746">
    <property type="entry name" value="ABCC_6TM_D1"/>
</dbReference>
<dbReference type="CDD" id="cd18579">
    <property type="entry name" value="ABC_6TM_ABCC_D1"/>
    <property type="match status" value="1"/>
</dbReference>
<evidence type="ECO:0000256" key="4">
    <source>
        <dbReference type="ARBA" id="ARBA00022741"/>
    </source>
</evidence>
<dbReference type="PANTHER" id="PTHR24223:SF448">
    <property type="entry name" value="FI20146P1-RELATED"/>
    <property type="match status" value="1"/>
</dbReference>
<dbReference type="CDD" id="cd18580">
    <property type="entry name" value="ABC_6TM_ABCC_D2"/>
    <property type="match status" value="1"/>
</dbReference>
<gene>
    <name evidence="12" type="primary">AUGUSTUS-3.0.2_14090</name>
    <name evidence="12" type="ORF">TcasGA2_TC014090</name>
</gene>
<keyword evidence="5" id="KW-0067">ATP-binding</keyword>
<dbReference type="InterPro" id="IPR036640">
    <property type="entry name" value="ABC1_TM_sf"/>
</dbReference>
<dbReference type="EMBL" id="KQ971342">
    <property type="protein sequence ID" value="EFA03946.2"/>
    <property type="molecule type" value="Genomic_DNA"/>
</dbReference>
<dbReference type="CDD" id="cd03244">
    <property type="entry name" value="ABCC_MRP_domain2"/>
    <property type="match status" value="1"/>
</dbReference>
<feature type="transmembrane region" description="Helical" evidence="9">
    <location>
        <begin position="579"/>
        <end position="602"/>
    </location>
</feature>
<comment type="subcellular location">
    <subcellularLocation>
        <location evidence="1">Membrane</location>
        <topology evidence="1">Multi-pass membrane protein</topology>
    </subcellularLocation>
</comment>
<dbReference type="FunFam" id="1.20.1560.10:FF:000014">
    <property type="entry name" value="Multidrug resistance-associated protein member 4"/>
    <property type="match status" value="1"/>
</dbReference>
<evidence type="ECO:0000256" key="8">
    <source>
        <dbReference type="SAM" id="MobiDB-lite"/>
    </source>
</evidence>
<evidence type="ECO:0000256" key="6">
    <source>
        <dbReference type="ARBA" id="ARBA00022989"/>
    </source>
</evidence>
<feature type="domain" description="ABC transporter" evidence="10">
    <location>
        <begin position="308"/>
        <end position="532"/>
    </location>
</feature>
<dbReference type="OMA" id="NICANRA"/>
<evidence type="ECO:0000256" key="7">
    <source>
        <dbReference type="ARBA" id="ARBA00023136"/>
    </source>
</evidence>
<dbReference type="InterPro" id="IPR003593">
    <property type="entry name" value="AAA+_ATPase"/>
</dbReference>
<feature type="domain" description="ABC transmembrane type-1" evidence="11">
    <location>
        <begin position="586"/>
        <end position="875"/>
    </location>
</feature>
<feature type="transmembrane region" description="Helical" evidence="9">
    <location>
        <begin position="735"/>
        <end position="754"/>
    </location>
</feature>
<keyword evidence="4" id="KW-0547">Nucleotide-binding</keyword>
<feature type="transmembrane region" description="Helical" evidence="9">
    <location>
        <begin position="137"/>
        <end position="155"/>
    </location>
</feature>